<keyword evidence="1" id="KW-0238">DNA-binding</keyword>
<evidence type="ECO:0000256" key="2">
    <source>
        <dbReference type="ARBA" id="ARBA00023172"/>
    </source>
</evidence>
<dbReference type="Gene3D" id="1.10.150.130">
    <property type="match status" value="1"/>
</dbReference>
<dbReference type="Proteomes" id="UP000076925">
    <property type="component" value="Unassembled WGS sequence"/>
</dbReference>
<dbReference type="InterPro" id="IPR013762">
    <property type="entry name" value="Integrase-like_cat_sf"/>
</dbReference>
<dbReference type="STRING" id="128403.WA1_51450"/>
<dbReference type="InterPro" id="IPR010998">
    <property type="entry name" value="Integrase_recombinase_N"/>
</dbReference>
<proteinExistence type="predicted"/>
<dbReference type="PANTHER" id="PTHR30349">
    <property type="entry name" value="PHAGE INTEGRASE-RELATED"/>
    <property type="match status" value="1"/>
</dbReference>
<dbReference type="GO" id="GO:0015074">
    <property type="term" value="P:DNA integration"/>
    <property type="evidence" value="ECO:0007669"/>
    <property type="project" value="InterPro"/>
</dbReference>
<dbReference type="InterPro" id="IPR050090">
    <property type="entry name" value="Tyrosine_recombinase_XerCD"/>
</dbReference>
<dbReference type="Pfam" id="PF00589">
    <property type="entry name" value="Phage_integrase"/>
    <property type="match status" value="1"/>
</dbReference>
<evidence type="ECO:0000259" key="3">
    <source>
        <dbReference type="PROSITE" id="PS51898"/>
    </source>
</evidence>
<sequence length="413" mass="48193">MGHGLCSKKISLNTFSDFLQKSYPQIASVEEIERELIIDYVNYLNKLDYTNTTKNNKIGSLQTFIQMGNINKWFVTNNYLFLEDARLKQTEVQPRYIPEYVLKQFDEHKQKLPTPVKTMVSVMRETGVRYSTLATIPFNCLELDSNNKWWLKVFRVKIPKESRLPITEQLASEIQSQQKFLKKYYPQNKYLFTARTMGSSGKDFVPQHNKVMLLGSFFLYLNKLCRECNITDENGELYIITSHQFRHSFGTEAINNGVPQHIVQKLLGHESPVMTSRYAHIHDETLRKELEKFHQHRTIDITGQIVELELEIDLQDIEWFTKEISAIALPNGYCGRPKILGDCDIAGDIGCYICPHFRTNKTFLAIHKDQLTRLNKILDKAQKYNWQLPIKKNEPIKQNLILIISKLEANNHE</sequence>
<evidence type="ECO:0000313" key="4">
    <source>
        <dbReference type="EMBL" id="KYC34615.1"/>
    </source>
</evidence>
<dbReference type="InterPro" id="IPR011010">
    <property type="entry name" value="DNA_brk_join_enz"/>
</dbReference>
<dbReference type="Gene3D" id="1.10.443.10">
    <property type="entry name" value="Intergrase catalytic core"/>
    <property type="match status" value="1"/>
</dbReference>
<dbReference type="GO" id="GO:0003677">
    <property type="term" value="F:DNA binding"/>
    <property type="evidence" value="ECO:0007669"/>
    <property type="project" value="UniProtKB-KW"/>
</dbReference>
<evidence type="ECO:0000313" key="5">
    <source>
        <dbReference type="Proteomes" id="UP000076925"/>
    </source>
</evidence>
<evidence type="ECO:0000256" key="1">
    <source>
        <dbReference type="ARBA" id="ARBA00023125"/>
    </source>
</evidence>
<dbReference type="PROSITE" id="PS51898">
    <property type="entry name" value="TYR_RECOMBINASE"/>
    <property type="match status" value="1"/>
</dbReference>
<dbReference type="OrthoDB" id="568347at2"/>
<dbReference type="SUPFAM" id="SSF56349">
    <property type="entry name" value="DNA breaking-rejoining enzymes"/>
    <property type="match status" value="1"/>
</dbReference>
<dbReference type="GO" id="GO:0006310">
    <property type="term" value="P:DNA recombination"/>
    <property type="evidence" value="ECO:0007669"/>
    <property type="project" value="UniProtKB-KW"/>
</dbReference>
<dbReference type="RefSeq" id="WP_017740875.1">
    <property type="nucleotide sequence ID" value="NZ_KQ976356.1"/>
</dbReference>
<dbReference type="EMBL" id="ANNX02000078">
    <property type="protein sequence ID" value="KYC34615.1"/>
    <property type="molecule type" value="Genomic_DNA"/>
</dbReference>
<reference evidence="4 5" key="1">
    <citation type="journal article" date="2013" name="Genome Biol. Evol.">
        <title>Genomes of Stigonematalean cyanobacteria (subsection V) and the evolution of oxygenic photosynthesis from prokaryotes to plastids.</title>
        <authorList>
            <person name="Dagan T."/>
            <person name="Roettger M."/>
            <person name="Stucken K."/>
            <person name="Landan G."/>
            <person name="Koch R."/>
            <person name="Major P."/>
            <person name="Gould S.B."/>
            <person name="Goremykin V.V."/>
            <person name="Rippka R."/>
            <person name="Tandeau de Marsac N."/>
            <person name="Gugger M."/>
            <person name="Lockhart P.J."/>
            <person name="Allen J.F."/>
            <person name="Brune I."/>
            <person name="Maus I."/>
            <person name="Puhler A."/>
            <person name="Martin W.F."/>
        </authorList>
    </citation>
    <scope>NUCLEOTIDE SEQUENCE [LARGE SCALE GENOMIC DNA]</scope>
    <source>
        <strain evidence="4 5">PCC 7110</strain>
    </source>
</reference>
<dbReference type="AlphaFoldDB" id="A0A139WQB6"/>
<keyword evidence="2" id="KW-0233">DNA recombination</keyword>
<name>A0A139WQB6_9CYAN</name>
<protein>
    <recommendedName>
        <fullName evidence="3">Tyr recombinase domain-containing protein</fullName>
    </recommendedName>
</protein>
<keyword evidence="5" id="KW-1185">Reference proteome</keyword>
<comment type="caution">
    <text evidence="4">The sequence shown here is derived from an EMBL/GenBank/DDBJ whole genome shotgun (WGS) entry which is preliminary data.</text>
</comment>
<accession>A0A139WQB6</accession>
<organism evidence="4 5">
    <name type="scientific">Scytonema hofmannii PCC 7110</name>
    <dbReference type="NCBI Taxonomy" id="128403"/>
    <lineage>
        <taxon>Bacteria</taxon>
        <taxon>Bacillati</taxon>
        <taxon>Cyanobacteriota</taxon>
        <taxon>Cyanophyceae</taxon>
        <taxon>Nostocales</taxon>
        <taxon>Scytonemataceae</taxon>
        <taxon>Scytonema</taxon>
    </lineage>
</organism>
<dbReference type="InterPro" id="IPR002104">
    <property type="entry name" value="Integrase_catalytic"/>
</dbReference>
<feature type="domain" description="Tyr recombinase" evidence="3">
    <location>
        <begin position="92"/>
        <end position="291"/>
    </location>
</feature>
<gene>
    <name evidence="4" type="ORF">WA1_51450</name>
</gene>